<name>A0A7S3YBB3_9EUKA</name>
<sequence>MFLRSSSSNKTCIATSSTLTDAKSNAIAESSFDNNAGSSSNEEMLQPFPRENMEASERESRVVHPVFLSKQPPETEANLPIPSGKQQQQQGDDDTRHDAVETLFLRPAGALETNRQRQLHEEVCC</sequence>
<gene>
    <name evidence="2" type="ORF">LGLO00237_LOCUS1930</name>
</gene>
<evidence type="ECO:0000313" key="2">
    <source>
        <dbReference type="EMBL" id="CAE0646580.1"/>
    </source>
</evidence>
<accession>A0A7S3YBB3</accession>
<protein>
    <submittedName>
        <fullName evidence="2">Uncharacterized protein</fullName>
    </submittedName>
</protein>
<feature type="compositionally biased region" description="Basic and acidic residues" evidence="1">
    <location>
        <begin position="51"/>
        <end position="62"/>
    </location>
</feature>
<evidence type="ECO:0000256" key="1">
    <source>
        <dbReference type="SAM" id="MobiDB-lite"/>
    </source>
</evidence>
<feature type="compositionally biased region" description="Polar residues" evidence="1">
    <location>
        <begin position="1"/>
        <end position="43"/>
    </location>
</feature>
<feature type="region of interest" description="Disordered" evidence="1">
    <location>
        <begin position="1"/>
        <end position="97"/>
    </location>
</feature>
<dbReference type="AlphaFoldDB" id="A0A7S3YBB3"/>
<reference evidence="2" key="1">
    <citation type="submission" date="2021-01" db="EMBL/GenBank/DDBJ databases">
        <authorList>
            <person name="Corre E."/>
            <person name="Pelletier E."/>
            <person name="Niang G."/>
            <person name="Scheremetjew M."/>
            <person name="Finn R."/>
            <person name="Kale V."/>
            <person name="Holt S."/>
            <person name="Cochrane G."/>
            <person name="Meng A."/>
            <person name="Brown T."/>
            <person name="Cohen L."/>
        </authorList>
    </citation>
    <scope>NUCLEOTIDE SEQUENCE</scope>
    <source>
        <strain evidence="2">CCCM811</strain>
    </source>
</reference>
<organism evidence="2">
    <name type="scientific">Lotharella globosa</name>
    <dbReference type="NCBI Taxonomy" id="91324"/>
    <lineage>
        <taxon>Eukaryota</taxon>
        <taxon>Sar</taxon>
        <taxon>Rhizaria</taxon>
        <taxon>Cercozoa</taxon>
        <taxon>Chlorarachniophyceae</taxon>
        <taxon>Lotharella</taxon>
    </lineage>
</organism>
<proteinExistence type="predicted"/>
<dbReference type="EMBL" id="HBIV01002838">
    <property type="protein sequence ID" value="CAE0646580.1"/>
    <property type="molecule type" value="Transcribed_RNA"/>
</dbReference>